<proteinExistence type="predicted"/>
<feature type="compositionally biased region" description="Polar residues" evidence="1">
    <location>
        <begin position="517"/>
        <end position="532"/>
    </location>
</feature>
<feature type="transmembrane region" description="Helical" evidence="2">
    <location>
        <begin position="264"/>
        <end position="286"/>
    </location>
</feature>
<feature type="region of interest" description="Disordered" evidence="1">
    <location>
        <begin position="382"/>
        <end position="486"/>
    </location>
</feature>
<dbReference type="Proteomes" id="UP000305067">
    <property type="component" value="Unassembled WGS sequence"/>
</dbReference>
<evidence type="ECO:0000313" key="3">
    <source>
        <dbReference type="EMBL" id="TFL02775.1"/>
    </source>
</evidence>
<keyword evidence="2" id="KW-0472">Membrane</keyword>
<feature type="transmembrane region" description="Helical" evidence="2">
    <location>
        <begin position="231"/>
        <end position="249"/>
    </location>
</feature>
<feature type="transmembrane region" description="Helical" evidence="2">
    <location>
        <begin position="179"/>
        <end position="200"/>
    </location>
</feature>
<evidence type="ECO:0000313" key="4">
    <source>
        <dbReference type="Proteomes" id="UP000305067"/>
    </source>
</evidence>
<feature type="transmembrane region" description="Helical" evidence="2">
    <location>
        <begin position="144"/>
        <end position="167"/>
    </location>
</feature>
<feature type="compositionally biased region" description="Basic and acidic residues" evidence="1">
    <location>
        <begin position="396"/>
        <end position="405"/>
    </location>
</feature>
<accession>A0A5C3QL81</accession>
<reference evidence="3 4" key="1">
    <citation type="journal article" date="2019" name="Nat. Ecol. Evol.">
        <title>Megaphylogeny resolves global patterns of mushroom evolution.</title>
        <authorList>
            <person name="Varga T."/>
            <person name="Krizsan K."/>
            <person name="Foldi C."/>
            <person name="Dima B."/>
            <person name="Sanchez-Garcia M."/>
            <person name="Sanchez-Ramirez S."/>
            <person name="Szollosi G.J."/>
            <person name="Szarkandi J.G."/>
            <person name="Papp V."/>
            <person name="Albert L."/>
            <person name="Andreopoulos W."/>
            <person name="Angelini C."/>
            <person name="Antonin V."/>
            <person name="Barry K.W."/>
            <person name="Bougher N.L."/>
            <person name="Buchanan P."/>
            <person name="Buyck B."/>
            <person name="Bense V."/>
            <person name="Catcheside P."/>
            <person name="Chovatia M."/>
            <person name="Cooper J."/>
            <person name="Damon W."/>
            <person name="Desjardin D."/>
            <person name="Finy P."/>
            <person name="Geml J."/>
            <person name="Haridas S."/>
            <person name="Hughes K."/>
            <person name="Justo A."/>
            <person name="Karasinski D."/>
            <person name="Kautmanova I."/>
            <person name="Kiss B."/>
            <person name="Kocsube S."/>
            <person name="Kotiranta H."/>
            <person name="LaButti K.M."/>
            <person name="Lechner B.E."/>
            <person name="Liimatainen K."/>
            <person name="Lipzen A."/>
            <person name="Lukacs Z."/>
            <person name="Mihaltcheva S."/>
            <person name="Morgado L.N."/>
            <person name="Niskanen T."/>
            <person name="Noordeloos M.E."/>
            <person name="Ohm R.A."/>
            <person name="Ortiz-Santana B."/>
            <person name="Ovrebo C."/>
            <person name="Racz N."/>
            <person name="Riley R."/>
            <person name="Savchenko A."/>
            <person name="Shiryaev A."/>
            <person name="Soop K."/>
            <person name="Spirin V."/>
            <person name="Szebenyi C."/>
            <person name="Tomsovsky M."/>
            <person name="Tulloss R.E."/>
            <person name="Uehling J."/>
            <person name="Grigoriev I.V."/>
            <person name="Vagvolgyi C."/>
            <person name="Papp T."/>
            <person name="Martin F.M."/>
            <person name="Miettinen O."/>
            <person name="Hibbett D.S."/>
            <person name="Nagy L.G."/>
        </authorList>
    </citation>
    <scope>NUCLEOTIDE SEQUENCE [LARGE SCALE GENOMIC DNA]</scope>
    <source>
        <strain evidence="3 4">CBS 309.79</strain>
    </source>
</reference>
<sequence length="532" mass="60252">MSHTSPSTFLVWTIFTSMLGAFLFYHLWKFDRFKCLRWNNGPYNGAFKRVMTYSYLLSLPLIFTFALGFTIIKYQNGYILMEGHGIIPTPYNLWDQPSQAAIFPLMLCFSVGWSLEMVTHLEELCFWLFLVNAGSAQQDWFKSLYFRTWLVGSTTAVLYMPLVTIFTRDDHLKNEAYTFLAGSLGSLSLTLWFIPILWAFPAFLDSLREDNVDTNTIIRLTKFHELNTMRIGLRFLFTVPLLILGVDGIRPHQHVNESALWTDILAMLAAFGCATSSGITLVIFFPRSIEGEMAIRDQKQGNIRLNQFATTSQHGSSPSVATWQDAADPRTAAYLIDDDDQLSHARGHISKNQHQQQYMTQRNPSGGVLTQQVNLDTRILNQTTDWSPSAKGQPRWKVEGGHTDGEEVLDTQSAPAPTHAQLQPGVVPTTYGSDMPLRPNRRGESALEMGTLPPMQQQQLQPPGRLSRQTTKGTTSGQLTENNLSRHNAVNPMVHNFRSPIDVMYGPRRRPGATNHLEFQNNESRLTFTPRR</sequence>
<evidence type="ECO:0000256" key="1">
    <source>
        <dbReference type="SAM" id="MobiDB-lite"/>
    </source>
</evidence>
<feature type="transmembrane region" description="Helical" evidence="2">
    <location>
        <begin position="9"/>
        <end position="28"/>
    </location>
</feature>
<keyword evidence="2" id="KW-0812">Transmembrane</keyword>
<feature type="region of interest" description="Disordered" evidence="1">
    <location>
        <begin position="505"/>
        <end position="532"/>
    </location>
</feature>
<feature type="transmembrane region" description="Helical" evidence="2">
    <location>
        <begin position="53"/>
        <end position="72"/>
    </location>
</feature>
<gene>
    <name evidence="3" type="ORF">BDV98DRAFT_591608</name>
</gene>
<keyword evidence="2" id="KW-1133">Transmembrane helix</keyword>
<feature type="compositionally biased region" description="Low complexity" evidence="1">
    <location>
        <begin position="452"/>
        <end position="463"/>
    </location>
</feature>
<name>A0A5C3QL81_9AGAR</name>
<dbReference type="EMBL" id="ML178821">
    <property type="protein sequence ID" value="TFL02775.1"/>
    <property type="molecule type" value="Genomic_DNA"/>
</dbReference>
<feature type="compositionally biased region" description="Polar residues" evidence="1">
    <location>
        <begin position="467"/>
        <end position="486"/>
    </location>
</feature>
<protein>
    <submittedName>
        <fullName evidence="3">Uncharacterized protein</fullName>
    </submittedName>
</protein>
<keyword evidence="4" id="KW-1185">Reference proteome</keyword>
<evidence type="ECO:0000256" key="2">
    <source>
        <dbReference type="SAM" id="Phobius"/>
    </source>
</evidence>
<dbReference type="STRING" id="1884261.A0A5C3QL81"/>
<organism evidence="3 4">
    <name type="scientific">Pterulicium gracile</name>
    <dbReference type="NCBI Taxonomy" id="1884261"/>
    <lineage>
        <taxon>Eukaryota</taxon>
        <taxon>Fungi</taxon>
        <taxon>Dikarya</taxon>
        <taxon>Basidiomycota</taxon>
        <taxon>Agaricomycotina</taxon>
        <taxon>Agaricomycetes</taxon>
        <taxon>Agaricomycetidae</taxon>
        <taxon>Agaricales</taxon>
        <taxon>Pleurotineae</taxon>
        <taxon>Pterulaceae</taxon>
        <taxon>Pterulicium</taxon>
    </lineage>
</organism>
<dbReference type="OrthoDB" id="2384193at2759"/>
<dbReference type="AlphaFoldDB" id="A0A5C3QL81"/>